<keyword evidence="2" id="KW-1185">Reference proteome</keyword>
<reference evidence="1 2" key="1">
    <citation type="submission" date="2014-01" db="EMBL/GenBank/DDBJ databases">
        <title>Genome sequencing of Thermotog hypogea.</title>
        <authorList>
            <person name="Zhang X."/>
            <person name="Alvare G."/>
            <person name="Fristensky B."/>
            <person name="Chen L."/>
            <person name="Suen T."/>
            <person name="Chen Q."/>
            <person name="Ma K."/>
        </authorList>
    </citation>
    <scope>NUCLEOTIDE SEQUENCE [LARGE SCALE GENOMIC DNA]</scope>
    <source>
        <strain evidence="1 2">DSM 11164</strain>
    </source>
</reference>
<dbReference type="Gene3D" id="3.20.20.140">
    <property type="entry name" value="Metal-dependent hydrolases"/>
    <property type="match status" value="1"/>
</dbReference>
<organism evidence="1 2">
    <name type="scientific">Pseudothermotoga hypogea DSM 11164 = NBRC 106472</name>
    <dbReference type="NCBI Taxonomy" id="1123384"/>
    <lineage>
        <taxon>Bacteria</taxon>
        <taxon>Thermotogati</taxon>
        <taxon>Thermotogota</taxon>
        <taxon>Thermotogae</taxon>
        <taxon>Thermotogales</taxon>
        <taxon>Thermotogaceae</taxon>
        <taxon>Pseudothermotoga</taxon>
    </lineage>
</organism>
<dbReference type="PANTHER" id="PTHR42924">
    <property type="entry name" value="EXONUCLEASE"/>
    <property type="match status" value="1"/>
</dbReference>
<dbReference type="PATRIC" id="fig|1123384.7.peg.467"/>
<dbReference type="GO" id="GO:0004534">
    <property type="term" value="F:5'-3' RNA exonuclease activity"/>
    <property type="evidence" value="ECO:0007669"/>
    <property type="project" value="TreeGrafter"/>
</dbReference>
<name>A0A0X1KPJ9_9THEM</name>
<dbReference type="PANTHER" id="PTHR42924:SF3">
    <property type="entry name" value="POLYMERASE_HISTIDINOL PHOSPHATASE N-TERMINAL DOMAIN-CONTAINING PROTEIN"/>
    <property type="match status" value="1"/>
</dbReference>
<dbReference type="AlphaFoldDB" id="A0A0X1KPJ9"/>
<dbReference type="OrthoDB" id="9801679at2"/>
<evidence type="ECO:0000313" key="1">
    <source>
        <dbReference type="EMBL" id="AJC73238.1"/>
    </source>
</evidence>
<dbReference type="GO" id="GO:0016740">
    <property type="term" value="F:transferase activity"/>
    <property type="evidence" value="ECO:0007669"/>
    <property type="project" value="UniProtKB-KW"/>
</dbReference>
<evidence type="ECO:0000313" key="2">
    <source>
        <dbReference type="Proteomes" id="UP000077469"/>
    </source>
</evidence>
<dbReference type="EMBL" id="CP007141">
    <property type="protein sequence ID" value="AJC73238.1"/>
    <property type="molecule type" value="Genomic_DNA"/>
</dbReference>
<dbReference type="InterPro" id="IPR052018">
    <property type="entry name" value="PHP_domain"/>
</dbReference>
<dbReference type="STRING" id="1123384.AJ81_02365"/>
<dbReference type="PaxDb" id="1123384-AJ81_02365"/>
<accession>A0A0X1KPJ9</accession>
<dbReference type="KEGG" id="phy:AJ81_02365"/>
<gene>
    <name evidence="1" type="ORF">AJ81_02365</name>
</gene>
<dbReference type="RefSeq" id="WP_051368811.1">
    <property type="nucleotide sequence ID" value="NC_022795.1"/>
</dbReference>
<dbReference type="SUPFAM" id="SSF89550">
    <property type="entry name" value="PHP domain-like"/>
    <property type="match status" value="1"/>
</dbReference>
<keyword evidence="1" id="KW-0808">Transferase</keyword>
<sequence>MRKIFLFVLLSLTIFVFAYNFYFANIHAHTSYSDGVGTPLEAFQHARRYVHVQAITDHAYYFEQKLNGLDKLLLTKEQAMKSTKIGEFVALWGFEWTGGVGHINVYCTDEWISRNQVDLKGLYRWIVEKRALAQFNHPISTFGTFNEFEYDPLVDDFMNLIEVGNGSWRGRTITDEMLSNYQLALKKGWHLGATANQDNHRAEWGSANDTRTVVLAEELSFEAIMEALWSRRVYASEDKNAKLIFECNSHPMGSILFGEKSLNFKIVLKDTESFDEIRLISKHGVERVWKVNEKEFQIDLVLEPKEINEWYYVLAVQCDGDRIVSSPIWVKQSLVYVVNERTRVQGNTVGIFFDLVNYSSDASDVRLTVKVGGLEKNFEERITGKEKKSFAVDFSGLDVGKHSVTILVNDLIGWKSEVEIKKEPVLIDISHENDHPQFLQTVKAYLERKGYQVVLNNRYFKRVPQAILVILPFPKKGAFAETSDLNDFEIDVLVDYVSAGGKILLLALPNSFVPRGFEELCKRLVPDAKLIQEDDRILVSREGQTLDSLQERGLIFLSIDSVERILERLEDTLE</sequence>
<dbReference type="NCBIfam" id="NF038032">
    <property type="entry name" value="CehA_McbA_metalo"/>
    <property type="match status" value="1"/>
</dbReference>
<protein>
    <submittedName>
        <fullName evidence="1">Phosphotransferase</fullName>
    </submittedName>
</protein>
<dbReference type="Proteomes" id="UP000077469">
    <property type="component" value="Chromosome"/>
</dbReference>
<dbReference type="GO" id="GO:0035312">
    <property type="term" value="F:5'-3' DNA exonuclease activity"/>
    <property type="evidence" value="ECO:0007669"/>
    <property type="project" value="TreeGrafter"/>
</dbReference>
<dbReference type="InterPro" id="IPR016195">
    <property type="entry name" value="Pol/histidinol_Pase-like"/>
</dbReference>
<proteinExistence type="predicted"/>